<evidence type="ECO:0000256" key="1">
    <source>
        <dbReference type="ARBA" id="ARBA00022737"/>
    </source>
</evidence>
<reference evidence="4 5" key="1">
    <citation type="submission" date="2020-07" db="EMBL/GenBank/DDBJ databases">
        <title>Description of Kordia aestuariivivens sp. nov., isolated from a tidal flat.</title>
        <authorList>
            <person name="Park S."/>
            <person name="Yoon J.-H."/>
        </authorList>
    </citation>
    <scope>NUCLEOTIDE SEQUENCE [LARGE SCALE GENOMIC DNA]</scope>
    <source>
        <strain evidence="4 5">YSTF-M3</strain>
    </source>
</reference>
<dbReference type="PANTHER" id="PTHR44858">
    <property type="entry name" value="TETRATRICOPEPTIDE REPEAT PROTEIN 6"/>
    <property type="match status" value="1"/>
</dbReference>
<evidence type="ECO:0000256" key="3">
    <source>
        <dbReference type="PROSITE-ProRule" id="PRU00339"/>
    </source>
</evidence>
<dbReference type="SUPFAM" id="SSF48452">
    <property type="entry name" value="TPR-like"/>
    <property type="match status" value="1"/>
</dbReference>
<protein>
    <submittedName>
        <fullName evidence="4">Tetratricopeptide repeat protein</fullName>
    </submittedName>
</protein>
<proteinExistence type="predicted"/>
<dbReference type="Gene3D" id="1.25.40.10">
    <property type="entry name" value="Tetratricopeptide repeat domain"/>
    <property type="match status" value="1"/>
</dbReference>
<evidence type="ECO:0000256" key="2">
    <source>
        <dbReference type="ARBA" id="ARBA00022803"/>
    </source>
</evidence>
<dbReference type="InterPro" id="IPR019734">
    <property type="entry name" value="TPR_rpt"/>
</dbReference>
<keyword evidence="2 3" id="KW-0802">TPR repeat</keyword>
<feature type="repeat" description="TPR" evidence="3">
    <location>
        <begin position="176"/>
        <end position="209"/>
    </location>
</feature>
<gene>
    <name evidence="4" type="ORF">H2O64_06235</name>
</gene>
<accession>A0ABR7Q6U6</accession>
<name>A0ABR7Q6U6_9FLAO</name>
<organism evidence="4 5">
    <name type="scientific">Kordia aestuariivivens</name>
    <dbReference type="NCBI Taxonomy" id="2759037"/>
    <lineage>
        <taxon>Bacteria</taxon>
        <taxon>Pseudomonadati</taxon>
        <taxon>Bacteroidota</taxon>
        <taxon>Flavobacteriia</taxon>
        <taxon>Flavobacteriales</taxon>
        <taxon>Flavobacteriaceae</taxon>
        <taxon>Kordia</taxon>
    </lineage>
</organism>
<dbReference type="PROSITE" id="PS50005">
    <property type="entry name" value="TPR"/>
    <property type="match status" value="1"/>
</dbReference>
<comment type="caution">
    <text evidence="4">The sequence shown here is derived from an EMBL/GenBank/DDBJ whole genome shotgun (WGS) entry which is preliminary data.</text>
</comment>
<keyword evidence="5" id="KW-1185">Reference proteome</keyword>
<dbReference type="InterPro" id="IPR011990">
    <property type="entry name" value="TPR-like_helical_dom_sf"/>
</dbReference>
<evidence type="ECO:0000313" key="5">
    <source>
        <dbReference type="Proteomes" id="UP000619238"/>
    </source>
</evidence>
<dbReference type="InterPro" id="IPR050498">
    <property type="entry name" value="Ycf3"/>
</dbReference>
<evidence type="ECO:0000313" key="4">
    <source>
        <dbReference type="EMBL" id="MBC8754263.1"/>
    </source>
</evidence>
<sequence length="302" mass="35339">METSQKFFLSICLLILVCSCEDNSNPKEQSMACFQYGMSNYQGTQESINAFAKAVEYDPTHAESWRELSIPFLKRGMPSLWKKYIDKAVEFDPIAWQGYRGYNYLWFYRDYKSAIADFDATDTLTPNFTDAPQGHSVDYWRGIAYLGLKDYKNCIAYFDKHIQKEIDESGEDWVEHEAFLYRGIAHYEAGNLEKALESINTLLKYNSDFADAKYYKALILTIACEKLHQKIYFDAMLRSSTIHANELKRKLGKKKEETIKIIEEAIENFNNGYSDQRPYVETIRQLYFEDYQILKAKLESMN</sequence>
<dbReference type="SMART" id="SM00028">
    <property type="entry name" value="TPR"/>
    <property type="match status" value="2"/>
</dbReference>
<dbReference type="PANTHER" id="PTHR44858:SF1">
    <property type="entry name" value="UDP-N-ACETYLGLUCOSAMINE--PEPTIDE N-ACETYLGLUCOSAMINYLTRANSFERASE SPINDLY-RELATED"/>
    <property type="match status" value="1"/>
</dbReference>
<dbReference type="Proteomes" id="UP000619238">
    <property type="component" value="Unassembled WGS sequence"/>
</dbReference>
<dbReference type="EMBL" id="JACGWS010000003">
    <property type="protein sequence ID" value="MBC8754263.1"/>
    <property type="molecule type" value="Genomic_DNA"/>
</dbReference>
<dbReference type="PROSITE" id="PS51257">
    <property type="entry name" value="PROKAR_LIPOPROTEIN"/>
    <property type="match status" value="1"/>
</dbReference>
<dbReference type="Pfam" id="PF13432">
    <property type="entry name" value="TPR_16"/>
    <property type="match status" value="1"/>
</dbReference>
<keyword evidence="1" id="KW-0677">Repeat</keyword>
<dbReference type="RefSeq" id="WP_187561307.1">
    <property type="nucleotide sequence ID" value="NZ_JACGWS010000003.1"/>
</dbReference>